<feature type="domain" description="CBS" evidence="1">
    <location>
        <begin position="74"/>
        <end position="117"/>
    </location>
</feature>
<dbReference type="InterPro" id="IPR046342">
    <property type="entry name" value="CBS_dom_sf"/>
</dbReference>
<sequence>MIAQDLIQIDITPLTPKDKVGDALREMEDLGMHHWPIVQETLYEGLISEDAALDADENDTIESLRQRFILSNVEMESHLFDAVRKYGEERISILPVIDGDKKYVGYILPQDVLHAIGGLFSLQAPGSVLVLEVNQYDYSMAQIAQIVESNDAKILATYMHVNQDKGLFEVTIRINFTDLSPIIASFERYEYVVAQAWHENRYEQDLKQRFDQFMNYLNM</sequence>
<keyword evidence="3" id="KW-1185">Reference proteome</keyword>
<reference evidence="2 3" key="1">
    <citation type="submission" date="2019-09" db="EMBL/GenBank/DDBJ databases">
        <title>Genomes of family Cryomorphaceae.</title>
        <authorList>
            <person name="Bowman J.P."/>
        </authorList>
    </citation>
    <scope>NUCLEOTIDE SEQUENCE [LARGE SCALE GENOMIC DNA]</scope>
    <source>
        <strain evidence="2 3">LMG 25704</strain>
    </source>
</reference>
<dbReference type="Pfam" id="PF00571">
    <property type="entry name" value="CBS"/>
    <property type="match status" value="2"/>
</dbReference>
<proteinExistence type="predicted"/>
<feature type="domain" description="CBS" evidence="1">
    <location>
        <begin position="6"/>
        <end position="55"/>
    </location>
</feature>
<evidence type="ECO:0000313" key="3">
    <source>
        <dbReference type="Proteomes" id="UP000468650"/>
    </source>
</evidence>
<dbReference type="SUPFAM" id="SSF54631">
    <property type="entry name" value="CBS-domain pair"/>
    <property type="match status" value="1"/>
</dbReference>
<organism evidence="2 3">
    <name type="scientific">Phaeocystidibacter luteus</name>
    <dbReference type="NCBI Taxonomy" id="911197"/>
    <lineage>
        <taxon>Bacteria</taxon>
        <taxon>Pseudomonadati</taxon>
        <taxon>Bacteroidota</taxon>
        <taxon>Flavobacteriia</taxon>
        <taxon>Flavobacteriales</taxon>
        <taxon>Phaeocystidibacteraceae</taxon>
        <taxon>Phaeocystidibacter</taxon>
    </lineage>
</organism>
<name>A0A6N6RI40_9FLAO</name>
<dbReference type="Proteomes" id="UP000468650">
    <property type="component" value="Unassembled WGS sequence"/>
</dbReference>
<dbReference type="AlphaFoldDB" id="A0A6N6RI40"/>
<protein>
    <submittedName>
        <fullName evidence="2">CBS domain-containing protein</fullName>
    </submittedName>
</protein>
<dbReference type="EMBL" id="WBVO01000003">
    <property type="protein sequence ID" value="KAB2813627.1"/>
    <property type="molecule type" value="Genomic_DNA"/>
</dbReference>
<dbReference type="InterPro" id="IPR000644">
    <property type="entry name" value="CBS_dom"/>
</dbReference>
<dbReference type="Gene3D" id="3.10.580.10">
    <property type="entry name" value="CBS-domain"/>
    <property type="match status" value="1"/>
</dbReference>
<evidence type="ECO:0000259" key="1">
    <source>
        <dbReference type="Pfam" id="PF00571"/>
    </source>
</evidence>
<gene>
    <name evidence="2" type="ORF">F8C67_05550</name>
</gene>
<comment type="caution">
    <text evidence="2">The sequence shown here is derived from an EMBL/GenBank/DDBJ whole genome shotgun (WGS) entry which is preliminary data.</text>
</comment>
<accession>A0A6N6RI40</accession>
<evidence type="ECO:0000313" key="2">
    <source>
        <dbReference type="EMBL" id="KAB2813627.1"/>
    </source>
</evidence>
<dbReference type="OrthoDB" id="1523762at2"/>
<dbReference type="RefSeq" id="WP_151666829.1">
    <property type="nucleotide sequence ID" value="NZ_WBVO01000003.1"/>
</dbReference>